<accession>A0A844ZE09</accession>
<protein>
    <submittedName>
        <fullName evidence="1">Uncharacterized protein</fullName>
    </submittedName>
</protein>
<keyword evidence="2" id="KW-1185">Reference proteome</keyword>
<name>A0A844ZE09_9SPHN</name>
<comment type="caution">
    <text evidence="1">The sequence shown here is derived from an EMBL/GenBank/DDBJ whole genome shotgun (WGS) entry which is preliminary data.</text>
</comment>
<dbReference type="RefSeq" id="WP_160681663.1">
    <property type="nucleotide sequence ID" value="NZ_WTYW01000001.1"/>
</dbReference>
<reference evidence="1 2" key="1">
    <citation type="submission" date="2019-12" db="EMBL/GenBank/DDBJ databases">
        <title>Genomic-based taxomic classification of the family Erythrobacteraceae.</title>
        <authorList>
            <person name="Xu L."/>
        </authorList>
    </citation>
    <scope>NUCLEOTIDE SEQUENCE [LARGE SCALE GENOMIC DNA]</scope>
    <source>
        <strain evidence="1 2">MCCC 1A09962</strain>
    </source>
</reference>
<dbReference type="AlphaFoldDB" id="A0A844ZE09"/>
<organism evidence="1 2">
    <name type="scientific">Parapontixanthobacter aurantiacus</name>
    <dbReference type="NCBI Taxonomy" id="1463599"/>
    <lineage>
        <taxon>Bacteria</taxon>
        <taxon>Pseudomonadati</taxon>
        <taxon>Pseudomonadota</taxon>
        <taxon>Alphaproteobacteria</taxon>
        <taxon>Sphingomonadales</taxon>
        <taxon>Erythrobacteraceae</taxon>
        <taxon>Parapontixanthobacter</taxon>
    </lineage>
</organism>
<dbReference type="EMBL" id="WTYW01000001">
    <property type="protein sequence ID" value="MXO85247.1"/>
    <property type="molecule type" value="Genomic_DNA"/>
</dbReference>
<proteinExistence type="predicted"/>
<dbReference type="Proteomes" id="UP000433104">
    <property type="component" value="Unassembled WGS sequence"/>
</dbReference>
<gene>
    <name evidence="1" type="ORF">GRI38_04315</name>
</gene>
<sequence length="73" mass="8402">MSRHLHRRVTVLEAGLGSHLWNLTDEQLEARMVEVCEAIERHPDRLPGMQPDNWRDLIAARNWKALEGTSCAI</sequence>
<evidence type="ECO:0000313" key="2">
    <source>
        <dbReference type="Proteomes" id="UP000433104"/>
    </source>
</evidence>
<evidence type="ECO:0000313" key="1">
    <source>
        <dbReference type="EMBL" id="MXO85247.1"/>
    </source>
</evidence>